<dbReference type="GO" id="GO:0035446">
    <property type="term" value="F:cysteine-glucosaminylinositol ligase activity"/>
    <property type="evidence" value="ECO:0007669"/>
    <property type="project" value="UniProtKB-UniRule"/>
</dbReference>
<feature type="binding site" evidence="10">
    <location>
        <begin position="45"/>
        <end position="48"/>
    </location>
    <ligand>
        <name>L-cysteinyl-5'-AMP</name>
        <dbReference type="ChEBI" id="CHEBI:144924"/>
    </ligand>
</feature>
<dbReference type="PANTHER" id="PTHR10890">
    <property type="entry name" value="CYSTEINYL-TRNA SYNTHETASE"/>
    <property type="match status" value="1"/>
</dbReference>
<evidence type="ECO:0000256" key="7">
    <source>
        <dbReference type="ARBA" id="ARBA00022833"/>
    </source>
</evidence>
<sequence length="408" mass="44161">MQAWTKPDIPVVPGRARRLRLYDTASGGPVEVPPAEGGAARMYVCGITPYDATHMGHAATYVTFDLINRVWRDAGYEVQYTQNITDVDDPLLERAAATGVEWTDLAEQEIQLFRDDMTALRVIPPQSYVGVVESIDLVAGAVEDLQRAGAVYSVDGDLYFAVKADPAFGGVSGYDRETMRELFAERGGDPDREGKRDPLDSLLWRHERPGEPAWDSSVGRGRPGWHVECSAIALKHLGMTFDVQGGGSDLIFPHHEMSASGAQVATGEYPFARAYVHQAMVGLDGEKMSKSKGNLVLVSKERLAGSDPMAIRLALLAHHYRTDWFWTSTELLDAQERLDVWRGAVTRGSGPDGAAAVDAVRAALANDLDTVAALSAIDTWAETNGDDTEAPALVVQAVDALLGVKLAV</sequence>
<comment type="similarity">
    <text evidence="2 10">Belongs to the class-I aminoacyl-tRNA synthetase family. MshC subfamily.</text>
</comment>
<evidence type="ECO:0000256" key="3">
    <source>
        <dbReference type="ARBA" id="ARBA00011245"/>
    </source>
</evidence>
<dbReference type="InterPro" id="IPR014729">
    <property type="entry name" value="Rossmann-like_a/b/a_fold"/>
</dbReference>
<feature type="binding site" evidence="10">
    <location>
        <begin position="83"/>
        <end position="85"/>
    </location>
    <ligand>
        <name>L-cysteinyl-5'-AMP</name>
        <dbReference type="ChEBI" id="CHEBI:144924"/>
    </ligand>
</feature>
<dbReference type="InterPro" id="IPR032678">
    <property type="entry name" value="tRNA-synt_1_cat_dom"/>
</dbReference>
<dbReference type="RefSeq" id="WP_132316537.1">
    <property type="nucleotide sequence ID" value="NZ_SMKR01000012.1"/>
</dbReference>
<feature type="domain" description="tRNA synthetases class I catalytic" evidence="11">
    <location>
        <begin position="34"/>
        <end position="334"/>
    </location>
</feature>
<keyword evidence="7 10" id="KW-0862">Zinc</keyword>
<keyword evidence="4 10" id="KW-0436">Ligase</keyword>
<feature type="binding site" evidence="10">
    <location>
        <position position="225"/>
    </location>
    <ligand>
        <name>L-cysteinyl-5'-AMP</name>
        <dbReference type="ChEBI" id="CHEBI:144924"/>
    </ligand>
</feature>
<dbReference type="GO" id="GO:0004817">
    <property type="term" value="F:cysteine-tRNA ligase activity"/>
    <property type="evidence" value="ECO:0007669"/>
    <property type="project" value="TreeGrafter"/>
</dbReference>
<keyword evidence="8 10" id="KW-0067">ATP-binding</keyword>
<dbReference type="GO" id="GO:0005524">
    <property type="term" value="F:ATP binding"/>
    <property type="evidence" value="ECO:0007669"/>
    <property type="project" value="UniProtKB-KW"/>
</dbReference>
<feature type="binding site" evidence="10">
    <location>
        <position position="60"/>
    </location>
    <ligand>
        <name>L-cysteinyl-5'-AMP</name>
        <dbReference type="ChEBI" id="CHEBI:144924"/>
    </ligand>
</feature>
<organism evidence="12 13">
    <name type="scientific">Kribbella turkmenica</name>
    <dbReference type="NCBI Taxonomy" id="2530375"/>
    <lineage>
        <taxon>Bacteria</taxon>
        <taxon>Bacillati</taxon>
        <taxon>Actinomycetota</taxon>
        <taxon>Actinomycetes</taxon>
        <taxon>Propionibacteriales</taxon>
        <taxon>Kribbellaceae</taxon>
        <taxon>Kribbella</taxon>
    </lineage>
</organism>
<dbReference type="NCBIfam" id="TIGR03447">
    <property type="entry name" value="mycothiol_MshC"/>
    <property type="match status" value="1"/>
</dbReference>
<dbReference type="EC" id="6.3.1.13" evidence="10"/>
<dbReference type="Gene3D" id="3.40.50.620">
    <property type="entry name" value="HUPs"/>
    <property type="match status" value="1"/>
</dbReference>
<evidence type="ECO:0000256" key="9">
    <source>
        <dbReference type="ARBA" id="ARBA00048350"/>
    </source>
</evidence>
<keyword evidence="13" id="KW-1185">Reference proteome</keyword>
<dbReference type="SUPFAM" id="SSF52374">
    <property type="entry name" value="Nucleotidylyl transferase"/>
    <property type="match status" value="1"/>
</dbReference>
<dbReference type="Pfam" id="PF01406">
    <property type="entry name" value="tRNA-synt_1e"/>
    <property type="match status" value="1"/>
</dbReference>
<dbReference type="GO" id="GO:0006423">
    <property type="term" value="P:cysteinyl-tRNA aminoacylation"/>
    <property type="evidence" value="ECO:0007669"/>
    <property type="project" value="TreeGrafter"/>
</dbReference>
<protein>
    <recommendedName>
        <fullName evidence="10">L-cysteine:1D-myo-inositol 2-amino-2-deoxy-alpha-D-glucopyranoside ligase</fullName>
        <shortName evidence="10">L-Cys:GlcN-Ins ligase</shortName>
        <ecNumber evidence="10">6.3.1.13</ecNumber>
    </recommendedName>
    <alternativeName>
        <fullName evidence="10">Mycothiol ligase</fullName>
        <shortName evidence="10">MSH ligase</shortName>
    </alternativeName>
</protein>
<feature type="binding site" evidence="10">
    <location>
        <position position="45"/>
    </location>
    <ligand>
        <name>Zn(2+)</name>
        <dbReference type="ChEBI" id="CHEBI:29105"/>
    </ligand>
</feature>
<keyword evidence="5 10" id="KW-0479">Metal-binding</keyword>
<gene>
    <name evidence="10" type="primary">mshC</name>
    <name evidence="12" type="ORF">E1218_04485</name>
</gene>
<dbReference type="EMBL" id="SMKR01000012">
    <property type="protein sequence ID" value="TDD29298.1"/>
    <property type="molecule type" value="Genomic_DNA"/>
</dbReference>
<comment type="cofactor">
    <cofactor evidence="10">
        <name>Zn(2+)</name>
        <dbReference type="ChEBI" id="CHEBI:29105"/>
    </cofactor>
    <text evidence="10">Binds 1 zinc ion per subunit.</text>
</comment>
<dbReference type="Gene3D" id="1.20.120.640">
    <property type="entry name" value="Anticodon-binding domain of a subclass of class I aminoacyl-tRNA synthetases"/>
    <property type="match status" value="1"/>
</dbReference>
<comment type="subunit">
    <text evidence="3 10">Monomer.</text>
</comment>
<dbReference type="Proteomes" id="UP000295172">
    <property type="component" value="Unassembled WGS sequence"/>
</dbReference>
<dbReference type="GO" id="GO:0008270">
    <property type="term" value="F:zinc ion binding"/>
    <property type="evidence" value="ECO:0007669"/>
    <property type="project" value="UniProtKB-UniRule"/>
</dbReference>
<evidence type="ECO:0000256" key="10">
    <source>
        <dbReference type="HAMAP-Rule" id="MF_01697"/>
    </source>
</evidence>
<feature type="binding site" evidence="10">
    <location>
        <position position="254"/>
    </location>
    <ligand>
        <name>Zn(2+)</name>
        <dbReference type="ChEBI" id="CHEBI:29105"/>
    </ligand>
</feature>
<evidence type="ECO:0000256" key="1">
    <source>
        <dbReference type="ARBA" id="ARBA00003679"/>
    </source>
</evidence>
<evidence type="ECO:0000313" key="12">
    <source>
        <dbReference type="EMBL" id="TDD29298.1"/>
    </source>
</evidence>
<comment type="catalytic activity">
    <reaction evidence="9 10">
        <text>1D-myo-inositol 2-amino-2-deoxy-alpha-D-glucopyranoside + L-cysteine + ATP = 1D-myo-inositol 2-(L-cysteinylamino)-2-deoxy-alpha-D-glucopyranoside + AMP + diphosphate + H(+)</text>
        <dbReference type="Rhea" id="RHEA:26176"/>
        <dbReference type="ChEBI" id="CHEBI:15378"/>
        <dbReference type="ChEBI" id="CHEBI:30616"/>
        <dbReference type="ChEBI" id="CHEBI:33019"/>
        <dbReference type="ChEBI" id="CHEBI:35235"/>
        <dbReference type="ChEBI" id="CHEBI:58886"/>
        <dbReference type="ChEBI" id="CHEBI:58887"/>
        <dbReference type="ChEBI" id="CHEBI:456215"/>
        <dbReference type="EC" id="6.3.1.13"/>
    </reaction>
</comment>
<dbReference type="GO" id="GO:0005829">
    <property type="term" value="C:cytosol"/>
    <property type="evidence" value="ECO:0007669"/>
    <property type="project" value="TreeGrafter"/>
</dbReference>
<evidence type="ECO:0000256" key="5">
    <source>
        <dbReference type="ARBA" id="ARBA00022723"/>
    </source>
</evidence>
<feature type="binding site" evidence="10">
    <location>
        <begin position="247"/>
        <end position="249"/>
    </location>
    <ligand>
        <name>L-cysteinyl-5'-AMP</name>
        <dbReference type="ChEBI" id="CHEBI:144924"/>
    </ligand>
</feature>
<dbReference type="InterPro" id="IPR024909">
    <property type="entry name" value="Cys-tRNA/MSH_ligase"/>
</dbReference>
<keyword evidence="6 10" id="KW-0547">Nucleotide-binding</keyword>
<feature type="short sequence motif" description="'HIGH' region" evidence="10">
    <location>
        <begin position="47"/>
        <end position="57"/>
    </location>
</feature>
<feature type="short sequence motif" description="'KMSKS' region" evidence="10">
    <location>
        <begin position="287"/>
        <end position="291"/>
    </location>
</feature>
<reference evidence="12 13" key="1">
    <citation type="submission" date="2019-02" db="EMBL/GenBank/DDBJ databases">
        <title>Draft genome sequences of novel Actinobacteria.</title>
        <authorList>
            <person name="Sahin N."/>
            <person name="Ay H."/>
            <person name="Saygin H."/>
        </authorList>
    </citation>
    <scope>NUCLEOTIDE SEQUENCE [LARGE SCALE GENOMIC DNA]</scope>
    <source>
        <strain evidence="12 13">16K104</strain>
    </source>
</reference>
<dbReference type="OrthoDB" id="9815130at2"/>
<evidence type="ECO:0000259" key="11">
    <source>
        <dbReference type="Pfam" id="PF01406"/>
    </source>
</evidence>
<dbReference type="PANTHER" id="PTHR10890:SF3">
    <property type="entry name" value="CYSTEINE--TRNA LIGASE, CYTOPLASMIC"/>
    <property type="match status" value="1"/>
</dbReference>
<dbReference type="InterPro" id="IPR017812">
    <property type="entry name" value="Mycothiol_ligase_MshC"/>
</dbReference>
<evidence type="ECO:0000256" key="2">
    <source>
        <dbReference type="ARBA" id="ARBA00007723"/>
    </source>
</evidence>
<comment type="function">
    <text evidence="1 10">Catalyzes the ATP-dependent condensation of GlcN-Ins and L-cysteine to form L-Cys-GlcN-Ins.</text>
</comment>
<dbReference type="HAMAP" id="MF_01697">
    <property type="entry name" value="MshC"/>
    <property type="match status" value="1"/>
</dbReference>
<dbReference type="FunFam" id="3.40.50.620:FF:000134">
    <property type="entry name" value="L-cysteine:1D-myo-inositol 2-amino-2-deoxy-alpha-D-glucopyranoside ligase"/>
    <property type="match status" value="1"/>
</dbReference>
<name>A0A4R4XEM9_9ACTN</name>
<dbReference type="PRINTS" id="PR00983">
    <property type="entry name" value="TRNASYNTHCYS"/>
</dbReference>
<accession>A0A4R4XEM9</accession>
<evidence type="ECO:0000256" key="4">
    <source>
        <dbReference type="ARBA" id="ARBA00022598"/>
    </source>
</evidence>
<dbReference type="GO" id="GO:0010125">
    <property type="term" value="P:mycothiol biosynthetic process"/>
    <property type="evidence" value="ECO:0007669"/>
    <property type="project" value="UniProtKB-UniRule"/>
</dbReference>
<evidence type="ECO:0000313" key="13">
    <source>
        <dbReference type="Proteomes" id="UP000295172"/>
    </source>
</evidence>
<feature type="binding site" evidence="10">
    <location>
        <position position="229"/>
    </location>
    <ligand>
        <name>Zn(2+)</name>
        <dbReference type="ChEBI" id="CHEBI:29105"/>
    </ligand>
</feature>
<feature type="binding site" evidence="10">
    <location>
        <position position="281"/>
    </location>
    <ligand>
        <name>L-cysteinyl-5'-AMP</name>
        <dbReference type="ChEBI" id="CHEBI:144924"/>
    </ligand>
</feature>
<dbReference type="AlphaFoldDB" id="A0A4R4XEM9"/>
<evidence type="ECO:0000256" key="6">
    <source>
        <dbReference type="ARBA" id="ARBA00022741"/>
    </source>
</evidence>
<evidence type="ECO:0000256" key="8">
    <source>
        <dbReference type="ARBA" id="ARBA00022840"/>
    </source>
</evidence>
<comment type="caution">
    <text evidence="12">The sequence shown here is derived from an EMBL/GenBank/DDBJ whole genome shotgun (WGS) entry which is preliminary data.</text>
</comment>
<feature type="short sequence motif" description="'ERGGDP' region" evidence="10">
    <location>
        <begin position="185"/>
        <end position="190"/>
    </location>
</feature>
<dbReference type="CDD" id="cd00672">
    <property type="entry name" value="CysRS_core"/>
    <property type="match status" value="1"/>
</dbReference>
<proteinExistence type="inferred from homology"/>